<evidence type="ECO:0000313" key="9">
    <source>
        <dbReference type="Proteomes" id="UP000054526"/>
    </source>
</evidence>
<dbReference type="EMBL" id="JXAL01000034">
    <property type="protein sequence ID" value="KIL34167.1"/>
    <property type="molecule type" value="Genomic_DNA"/>
</dbReference>
<gene>
    <name evidence="8" type="ORF">SD71_21075</name>
</gene>
<name>A0ABR5A170_9BACL</name>
<feature type="transmembrane region" description="Helical" evidence="7">
    <location>
        <begin position="16"/>
        <end position="36"/>
    </location>
</feature>
<evidence type="ECO:0000256" key="6">
    <source>
        <dbReference type="ARBA" id="ARBA00023136"/>
    </source>
</evidence>
<feature type="transmembrane region" description="Helical" evidence="7">
    <location>
        <begin position="296"/>
        <end position="320"/>
    </location>
</feature>
<comment type="caution">
    <text evidence="8">The sequence shown here is derived from an EMBL/GenBank/DDBJ whole genome shotgun (WGS) entry which is preliminary data.</text>
</comment>
<dbReference type="PANTHER" id="PTHR43299">
    <property type="entry name" value="UPF0718 PROTEIN YRAQ"/>
    <property type="match status" value="1"/>
</dbReference>
<feature type="transmembrane region" description="Helical" evidence="7">
    <location>
        <begin position="259"/>
        <end position="284"/>
    </location>
</feature>
<dbReference type="RefSeq" id="WP_041067779.1">
    <property type="nucleotide sequence ID" value="NZ_JXAL01000034.1"/>
</dbReference>
<keyword evidence="9" id="KW-1185">Reference proteome</keyword>
<feature type="transmembrane region" description="Helical" evidence="7">
    <location>
        <begin position="180"/>
        <end position="197"/>
    </location>
</feature>
<proteinExistence type="inferred from homology"/>
<reference evidence="8 9" key="1">
    <citation type="submission" date="2014-12" db="EMBL/GenBank/DDBJ databases">
        <title>Draft genome sequence of Cohnella kolymensis strain B-2846.</title>
        <authorList>
            <person name="Karlyshev A.V."/>
            <person name="Kudryashova E.B."/>
        </authorList>
    </citation>
    <scope>NUCLEOTIDE SEQUENCE [LARGE SCALE GENOMIC DNA]</scope>
    <source>
        <strain evidence="8 9">VKM B-2846</strain>
    </source>
</reference>
<evidence type="ECO:0000256" key="2">
    <source>
        <dbReference type="ARBA" id="ARBA00006386"/>
    </source>
</evidence>
<dbReference type="InterPro" id="IPR005524">
    <property type="entry name" value="DUF318"/>
</dbReference>
<sequence>MQPAHSLKLNDQRSTVKAAVMIMVFVLIVIAGLTYVKWWPYYHKALTAATAHSIGSSILSGANDGTWSWSSAWSYAEKYFKAIWKAAVLGILLGSLVQVLLPAGWLHKVLGKASMRSTLLGGAASIPGMMCSCCAAPIAASLRKKNVSVGASLAFWIGNPVLNPATLIFMTFVLSWKFTLIRVLFGVLLTFGVSYWANRFADRNADAVTETKVLEPEMMPEQQQKPFLLRWLRALGSLALQVIPAYIITVLLLGGLQGLIFPTSMSTGFIAIILFAAAGMLFVIPTAAEIPIIQSFLALGVGAGPAAALLLTLPAVSLPSLFMVAKSFPKKVLLFVALSVIGVGILSGIVGSLLL</sequence>
<protein>
    <submittedName>
        <fullName evidence="8">Membrane protein</fullName>
    </submittedName>
</protein>
<keyword evidence="5 7" id="KW-1133">Transmembrane helix</keyword>
<feature type="transmembrane region" description="Helical" evidence="7">
    <location>
        <begin position="86"/>
        <end position="107"/>
    </location>
</feature>
<keyword evidence="6 7" id="KW-0472">Membrane</keyword>
<evidence type="ECO:0000256" key="3">
    <source>
        <dbReference type="ARBA" id="ARBA00022475"/>
    </source>
</evidence>
<organism evidence="8 9">
    <name type="scientific">Cohnella kolymensis</name>
    <dbReference type="NCBI Taxonomy" id="1590652"/>
    <lineage>
        <taxon>Bacteria</taxon>
        <taxon>Bacillati</taxon>
        <taxon>Bacillota</taxon>
        <taxon>Bacilli</taxon>
        <taxon>Bacillales</taxon>
        <taxon>Paenibacillaceae</taxon>
        <taxon>Cohnella</taxon>
    </lineage>
</organism>
<feature type="transmembrane region" description="Helical" evidence="7">
    <location>
        <begin position="332"/>
        <end position="354"/>
    </location>
</feature>
<keyword evidence="3" id="KW-1003">Cell membrane</keyword>
<evidence type="ECO:0000256" key="5">
    <source>
        <dbReference type="ARBA" id="ARBA00022989"/>
    </source>
</evidence>
<evidence type="ECO:0000256" key="7">
    <source>
        <dbReference type="SAM" id="Phobius"/>
    </source>
</evidence>
<feature type="transmembrane region" description="Helical" evidence="7">
    <location>
        <begin position="231"/>
        <end position="253"/>
    </location>
</feature>
<comment type="subcellular location">
    <subcellularLocation>
        <location evidence="1">Cell membrane</location>
        <topology evidence="1">Multi-pass membrane protein</topology>
    </subcellularLocation>
</comment>
<evidence type="ECO:0000313" key="8">
    <source>
        <dbReference type="EMBL" id="KIL34167.1"/>
    </source>
</evidence>
<keyword evidence="4 7" id="KW-0812">Transmembrane</keyword>
<comment type="similarity">
    <text evidence="2">Belongs to the UPF0718 family.</text>
</comment>
<feature type="transmembrane region" description="Helical" evidence="7">
    <location>
        <begin position="153"/>
        <end position="174"/>
    </location>
</feature>
<dbReference type="Pfam" id="PF03773">
    <property type="entry name" value="ArsP_1"/>
    <property type="match status" value="1"/>
</dbReference>
<evidence type="ECO:0000256" key="4">
    <source>
        <dbReference type="ARBA" id="ARBA00022692"/>
    </source>
</evidence>
<dbReference type="PANTHER" id="PTHR43299:SF1">
    <property type="entry name" value="UPF0718 PROTEIN YRAQ"/>
    <property type="match status" value="1"/>
</dbReference>
<feature type="transmembrane region" description="Helical" evidence="7">
    <location>
        <begin position="119"/>
        <end position="141"/>
    </location>
</feature>
<evidence type="ECO:0000256" key="1">
    <source>
        <dbReference type="ARBA" id="ARBA00004651"/>
    </source>
</evidence>
<accession>A0ABR5A170</accession>
<dbReference type="Proteomes" id="UP000054526">
    <property type="component" value="Unassembled WGS sequence"/>
</dbReference>